<feature type="transmembrane region" description="Helical" evidence="5">
    <location>
        <begin position="59"/>
        <end position="81"/>
    </location>
</feature>
<evidence type="ECO:0000313" key="7">
    <source>
        <dbReference type="Proteomes" id="UP000000486"/>
    </source>
</evidence>
<feature type="transmembrane region" description="Helical" evidence="5">
    <location>
        <begin position="297"/>
        <end position="324"/>
    </location>
</feature>
<dbReference type="RefSeq" id="WP_003724553.1">
    <property type="nucleotide sequence ID" value="NC_017537.1"/>
</dbReference>
<dbReference type="InterPro" id="IPR002293">
    <property type="entry name" value="AA/rel_permease1"/>
</dbReference>
<evidence type="ECO:0000256" key="1">
    <source>
        <dbReference type="ARBA" id="ARBA00004141"/>
    </source>
</evidence>
<keyword evidence="2 5" id="KW-0812">Transmembrane</keyword>
<dbReference type="KEGG" id="lmq:LMM7_2232"/>
<protein>
    <submittedName>
        <fullName evidence="6">Putative amino acid transporter protein</fullName>
    </submittedName>
</protein>
<dbReference type="EMBL" id="CP002816">
    <property type="protein sequence ID" value="AEH93237.1"/>
    <property type="molecule type" value="Genomic_DNA"/>
</dbReference>
<organism evidence="6 7">
    <name type="scientific">Listeria monocytogenes serotype 4a (strain M7)</name>
    <dbReference type="NCBI Taxonomy" id="1030009"/>
    <lineage>
        <taxon>Bacteria</taxon>
        <taxon>Bacillati</taxon>
        <taxon>Bacillota</taxon>
        <taxon>Bacilli</taxon>
        <taxon>Bacillales</taxon>
        <taxon>Listeriaceae</taxon>
        <taxon>Listeria</taxon>
    </lineage>
</organism>
<dbReference type="Pfam" id="PF13520">
    <property type="entry name" value="AA_permease_2"/>
    <property type="match status" value="1"/>
</dbReference>
<feature type="transmembrane region" description="Helical" evidence="5">
    <location>
        <begin position="253"/>
        <end position="277"/>
    </location>
</feature>
<name>A0A0E0UXS5_LISMM</name>
<reference evidence="6 7" key="1">
    <citation type="journal article" date="2011" name="J. Bacteriol.">
        <title>Genome sequence of the nonpathogenic Listeria monocytogenes serovar 4a strain M7.</title>
        <authorList>
            <person name="Chen J."/>
            <person name="Xia Y."/>
            <person name="Cheng C."/>
            <person name="Fang C."/>
            <person name="Shan Y."/>
            <person name="Jin G."/>
            <person name="Fang W."/>
        </authorList>
    </citation>
    <scope>NUCLEOTIDE SEQUENCE [LARGE SCALE GENOMIC DNA]</scope>
    <source>
        <strain evidence="6 7">M7</strain>
    </source>
</reference>
<dbReference type="GO" id="GO:0016020">
    <property type="term" value="C:membrane"/>
    <property type="evidence" value="ECO:0007669"/>
    <property type="project" value="UniProtKB-SubCell"/>
</dbReference>
<feature type="transmembrane region" description="Helical" evidence="5">
    <location>
        <begin position="102"/>
        <end position="120"/>
    </location>
</feature>
<feature type="transmembrane region" description="Helical" evidence="5">
    <location>
        <begin position="431"/>
        <end position="447"/>
    </location>
</feature>
<feature type="transmembrane region" description="Helical" evidence="5">
    <location>
        <begin position="172"/>
        <end position="194"/>
    </location>
</feature>
<evidence type="ECO:0000256" key="3">
    <source>
        <dbReference type="ARBA" id="ARBA00022989"/>
    </source>
</evidence>
<feature type="transmembrane region" description="Helical" evidence="5">
    <location>
        <begin position="214"/>
        <end position="241"/>
    </location>
</feature>
<evidence type="ECO:0000256" key="4">
    <source>
        <dbReference type="ARBA" id="ARBA00023136"/>
    </source>
</evidence>
<evidence type="ECO:0000313" key="6">
    <source>
        <dbReference type="EMBL" id="AEH93237.1"/>
    </source>
</evidence>
<gene>
    <name evidence="6" type="primary">yeeF</name>
    <name evidence="6" type="ordered locus">LMM7_2232</name>
</gene>
<proteinExistence type="predicted"/>
<dbReference type="Proteomes" id="UP000000486">
    <property type="component" value="Chromosome"/>
</dbReference>
<keyword evidence="3 5" id="KW-1133">Transmembrane helix</keyword>
<feature type="transmembrane region" description="Helical" evidence="5">
    <location>
        <begin position="371"/>
        <end position="395"/>
    </location>
</feature>
<evidence type="ECO:0000256" key="5">
    <source>
        <dbReference type="SAM" id="Phobius"/>
    </source>
</evidence>
<dbReference type="AlphaFoldDB" id="A0A0E0UXS5"/>
<keyword evidence="4 5" id="KW-0472">Membrane</keyword>
<feature type="transmembrane region" description="Helical" evidence="5">
    <location>
        <begin position="140"/>
        <end position="160"/>
    </location>
</feature>
<accession>A0A0E0UXS5</accession>
<feature type="transmembrane region" description="Helical" evidence="5">
    <location>
        <begin position="407"/>
        <end position="425"/>
    </location>
</feature>
<comment type="subcellular location">
    <subcellularLocation>
        <location evidence="1">Membrane</location>
        <topology evidence="1">Multi-pass membrane protein</topology>
    </subcellularLocation>
</comment>
<dbReference type="HOGENOM" id="CLU_017999_1_1_9"/>
<dbReference type="GO" id="GO:0022857">
    <property type="term" value="F:transmembrane transporter activity"/>
    <property type="evidence" value="ECO:0007669"/>
    <property type="project" value="InterPro"/>
</dbReference>
<feature type="transmembrane region" description="Helical" evidence="5">
    <location>
        <begin position="345"/>
        <end position="365"/>
    </location>
</feature>
<dbReference type="InterPro" id="IPR053153">
    <property type="entry name" value="APC_K+_Transporter"/>
</dbReference>
<dbReference type="Gene3D" id="1.20.1740.10">
    <property type="entry name" value="Amino acid/polyamine transporter I"/>
    <property type="match status" value="1"/>
</dbReference>
<sequence>MASPLKRLLIGRPLKTSEAGDQKLGKLKALAVLSSDALSSIAYGTEQILLVLVTVSAAAMWYSLPIALCVLVLLFALNLSYKQIIYSYPHGGGAYIVSRENLGNNAGLIAGGSLLVDYMLTVAVSVSSGTDAIVSAVPSLYPFAVPIAVLLVVGVTIINLRGITESASLLAIPVYLFVFSIIALIFTGLFKVLTGMDASHETAAVGTHVQGVTIFLLLRAFASGSASLTGIEAISNAVPLFKEPRPKNAAKTLTLMAGLLGFFFVGITVLAFVYGTVPELKVTVLSQIAENVFGRNFMFYFIQATTALILVLAANTGFSAFPMLAFNLAKDKFMPRMYLARGDRLGYSNGIITLAVGSILLIILFKGKTELLIPLYSVGVFIPFTLSQTGMIVKWWKQRPKGWKKSLSANLLGASISFTVLLVLFLTRIESVWPVFVFMPIMIYVFHRTRHHYRKVGPQLRIDETMDLPDFKGNAVIICVSDTTKVVEGALQYAKSIGDTVIAVHISIDKKQEKEFVERWNRVHPEVRMANLFSPYRSISDPLMKFIDTAKQKADQDNYSLTVLIPQFIPRKGWQNVLHNQTSLLIRTRLLMKRDVVVSTYPYHLKE</sequence>
<dbReference type="PATRIC" id="fig|1030009.3.peg.2218"/>
<dbReference type="PANTHER" id="PTHR47704:SF1">
    <property type="entry name" value="POTASSIUM TRANSPORTER KIMA"/>
    <property type="match status" value="1"/>
</dbReference>
<evidence type="ECO:0000256" key="2">
    <source>
        <dbReference type="ARBA" id="ARBA00022692"/>
    </source>
</evidence>
<dbReference type="PANTHER" id="PTHR47704">
    <property type="entry name" value="POTASSIUM TRANSPORTER KIMA"/>
    <property type="match status" value="1"/>
</dbReference>